<evidence type="ECO:0000256" key="4">
    <source>
        <dbReference type="PROSITE-ProRule" id="PRU00489"/>
    </source>
</evidence>
<comment type="similarity">
    <text evidence="4">Belongs to the MT-A70-like family.</text>
</comment>
<evidence type="ECO:0000313" key="8">
    <source>
        <dbReference type="Proteomes" id="UP000014411"/>
    </source>
</evidence>
<dbReference type="Gene3D" id="3.90.1530.10">
    <property type="entry name" value="Conserved hypothetical protein from pyrococcus furiosus pfu- 392566-001, ParB domain"/>
    <property type="match status" value="1"/>
</dbReference>
<sequence>MNARAHQVSRDRQTDLLARARRDGFVISETSAERLSCIKLNTKGLLARDPKAADKWYLTDKAAAEHPPEAEPAGSAERTIIRRRIDSIDSADRLRVVDQAAVEALKPSIREHGLKTPITVQGKPSDERVTLCAGKHRLEAMRQLGEELIDCFHEDVDDLDRELWEIDENLIRSELTPADRALFVARRKEIYLLKHPETAHGGDRSSRQVGDLLSARRFSAATAEATGQSERAIQRDASRGERITEMALHLVRGTRLNSGAFLDRLKTVAEDKQVLYVKAALDDEKRKAAEVKENRRALSEVRHAVRLTHMAHVTANGAATAGQVAHKFPIIYADPPWKFGVHSEVTGREKSPENHYPTMTTHEICALWEQIGSPAKQDSVLFLWATNPMLPDALSVMAAWGFAYVHHWIWDKEVAGTGYWGRDRHELLLIGRRGNPAAPLPGSQPQTVHRETKGRHSAKPAFFAETIERLYPDMPRLEMFCRDPRPGWTAWGFEAKAEGEVA</sequence>
<feature type="domain" description="ParB-like N-terminal" evidence="6">
    <location>
        <begin position="81"/>
        <end position="170"/>
    </location>
</feature>
<keyword evidence="2" id="KW-0808">Transferase</keyword>
<dbReference type="GO" id="GO:0008168">
    <property type="term" value="F:methyltransferase activity"/>
    <property type="evidence" value="ECO:0007669"/>
    <property type="project" value="UniProtKB-KW"/>
</dbReference>
<dbReference type="PANTHER" id="PTHR12829:SF7">
    <property type="entry name" value="N6-ADENOSINE-METHYLTRANSFERASE CATALYTIC SUBUNIT"/>
    <property type="match status" value="1"/>
</dbReference>
<evidence type="ECO:0000256" key="2">
    <source>
        <dbReference type="ARBA" id="ARBA00022679"/>
    </source>
</evidence>
<feature type="region of interest" description="Disordered" evidence="5">
    <location>
        <begin position="435"/>
        <end position="455"/>
    </location>
</feature>
<dbReference type="AlphaFoldDB" id="S3HLM9"/>
<dbReference type="STRING" id="990285.RGCCGE502_05005"/>
<dbReference type="PANTHER" id="PTHR12829">
    <property type="entry name" value="N6-ADENOSINE-METHYLTRANSFERASE"/>
    <property type="match status" value="1"/>
</dbReference>
<dbReference type="eggNOG" id="COG4725">
    <property type="taxonomic scope" value="Bacteria"/>
</dbReference>
<protein>
    <submittedName>
        <fullName evidence="7">MT-A70 family protein</fullName>
    </submittedName>
</protein>
<dbReference type="eggNOG" id="COG1475">
    <property type="taxonomic scope" value="Bacteria"/>
</dbReference>
<proteinExistence type="inferred from homology"/>
<dbReference type="Pfam" id="PF02195">
    <property type="entry name" value="ParB_N"/>
    <property type="match status" value="1"/>
</dbReference>
<evidence type="ECO:0000256" key="5">
    <source>
        <dbReference type="SAM" id="MobiDB-lite"/>
    </source>
</evidence>
<keyword evidence="3" id="KW-0949">S-adenosyl-L-methionine</keyword>
<name>S3HLM9_9HYPH</name>
<dbReference type="HOGENOM" id="CLU_029614_0_0_5"/>
<gene>
    <name evidence="7" type="ORF">RGCCGE502_05005</name>
</gene>
<dbReference type="InterPro" id="IPR029063">
    <property type="entry name" value="SAM-dependent_MTases_sf"/>
</dbReference>
<dbReference type="CDD" id="cd16409">
    <property type="entry name" value="ParB_N_like"/>
    <property type="match status" value="1"/>
</dbReference>
<evidence type="ECO:0000313" key="7">
    <source>
        <dbReference type="EMBL" id="EPE99514.1"/>
    </source>
</evidence>
<dbReference type="Pfam" id="PF05063">
    <property type="entry name" value="MT-A70"/>
    <property type="match status" value="1"/>
</dbReference>
<evidence type="ECO:0000256" key="3">
    <source>
        <dbReference type="ARBA" id="ARBA00022691"/>
    </source>
</evidence>
<dbReference type="InterPro" id="IPR036086">
    <property type="entry name" value="ParB/Sulfiredoxin_sf"/>
</dbReference>
<dbReference type="SUPFAM" id="SSF53335">
    <property type="entry name" value="S-adenosyl-L-methionine-dependent methyltransferases"/>
    <property type="match status" value="1"/>
</dbReference>
<dbReference type="SUPFAM" id="SSF110849">
    <property type="entry name" value="ParB/Sulfiredoxin"/>
    <property type="match status" value="1"/>
</dbReference>
<dbReference type="GO" id="GO:0032259">
    <property type="term" value="P:methylation"/>
    <property type="evidence" value="ECO:0007669"/>
    <property type="project" value="UniProtKB-KW"/>
</dbReference>
<keyword evidence="8" id="KW-1185">Reference proteome</keyword>
<dbReference type="InterPro" id="IPR003115">
    <property type="entry name" value="ParB_N"/>
</dbReference>
<accession>S3HLM9</accession>
<organism evidence="7 8">
    <name type="scientific">Rhizobium grahamii CCGE 502</name>
    <dbReference type="NCBI Taxonomy" id="990285"/>
    <lineage>
        <taxon>Bacteria</taxon>
        <taxon>Pseudomonadati</taxon>
        <taxon>Pseudomonadota</taxon>
        <taxon>Alphaproteobacteria</taxon>
        <taxon>Hyphomicrobiales</taxon>
        <taxon>Rhizobiaceae</taxon>
        <taxon>Rhizobium/Agrobacterium group</taxon>
        <taxon>Rhizobium</taxon>
    </lineage>
</organism>
<dbReference type="EMBL" id="AEYE02000005">
    <property type="protein sequence ID" value="EPE99514.1"/>
    <property type="molecule type" value="Genomic_DNA"/>
</dbReference>
<dbReference type="Proteomes" id="UP000014411">
    <property type="component" value="Unassembled WGS sequence"/>
</dbReference>
<dbReference type="RefSeq" id="WP_016553074.1">
    <property type="nucleotide sequence ID" value="NZ_AEYE02000005.1"/>
</dbReference>
<dbReference type="Gene3D" id="3.40.50.150">
    <property type="entry name" value="Vaccinia Virus protein VP39"/>
    <property type="match status" value="1"/>
</dbReference>
<evidence type="ECO:0000259" key="6">
    <source>
        <dbReference type="SMART" id="SM00470"/>
    </source>
</evidence>
<dbReference type="PROSITE" id="PS51143">
    <property type="entry name" value="MT_A70"/>
    <property type="match status" value="1"/>
</dbReference>
<dbReference type="SMART" id="SM00470">
    <property type="entry name" value="ParB"/>
    <property type="match status" value="1"/>
</dbReference>
<comment type="caution">
    <text evidence="7">The sequence shown here is derived from an EMBL/GenBank/DDBJ whole genome shotgun (WGS) entry which is preliminary data.</text>
</comment>
<keyword evidence="1" id="KW-0489">Methyltransferase</keyword>
<dbReference type="InterPro" id="IPR007757">
    <property type="entry name" value="MT-A70-like"/>
</dbReference>
<reference evidence="7 8" key="1">
    <citation type="journal article" date="2012" name="J. Bacteriol.">
        <title>Genome sequence of Rhizobium grahamii CCGE502, a broad-host-range symbiont with low nodulation competitiveness in Phaseolus vulgaris.</title>
        <authorList>
            <person name="Althabegoiti M.J."/>
            <person name="Lozano L."/>
            <person name="Torres-Tejerizo G."/>
            <person name="Ormeno-Orrillo E."/>
            <person name="Rogel M.A."/>
            <person name="Gonzalez V."/>
            <person name="Martinez-Romero E."/>
        </authorList>
    </citation>
    <scope>NUCLEOTIDE SEQUENCE [LARGE SCALE GENOMIC DNA]</scope>
    <source>
        <strain evidence="7 8">CCGE 502</strain>
    </source>
</reference>
<evidence type="ECO:0000256" key="1">
    <source>
        <dbReference type="ARBA" id="ARBA00022603"/>
    </source>
</evidence>